<sequence>MPADELCRRQAPDRRRFEGGGLGGGALGTHDAGQQHGHLPALAVEVGLTSQAGQNEVGGAKKPPGEAVGAGEVGGGGGARDADPLRGVPGGGHPHAGGVVGGVVGGVGGGRGHADDQDRQHQNQKNNASHFTLL</sequence>
<feature type="region of interest" description="Disordered" evidence="1">
    <location>
        <begin position="53"/>
        <end position="134"/>
    </location>
</feature>
<organism evidence="2 3">
    <name type="scientific">Candidatus Magasanikbacteria bacterium CG10_big_fil_rev_8_21_14_0_10_40_10</name>
    <dbReference type="NCBI Taxonomy" id="1974648"/>
    <lineage>
        <taxon>Bacteria</taxon>
        <taxon>Candidatus Magasanikiibacteriota</taxon>
    </lineage>
</organism>
<feature type="compositionally biased region" description="Basic and acidic residues" evidence="1">
    <location>
        <begin position="1"/>
        <end position="18"/>
    </location>
</feature>
<evidence type="ECO:0000313" key="3">
    <source>
        <dbReference type="Proteomes" id="UP000231183"/>
    </source>
</evidence>
<dbReference type="EMBL" id="PFBX01000006">
    <property type="protein sequence ID" value="PIT87806.1"/>
    <property type="molecule type" value="Genomic_DNA"/>
</dbReference>
<protein>
    <submittedName>
        <fullName evidence="2">Uncharacterized protein</fullName>
    </submittedName>
</protein>
<feature type="region of interest" description="Disordered" evidence="1">
    <location>
        <begin position="1"/>
        <end position="39"/>
    </location>
</feature>
<name>A0A2M6W4T7_9BACT</name>
<accession>A0A2M6W4T7</accession>
<feature type="compositionally biased region" description="Basic and acidic residues" evidence="1">
    <location>
        <begin position="112"/>
        <end position="121"/>
    </location>
</feature>
<proteinExistence type="predicted"/>
<dbReference type="AlphaFoldDB" id="A0A2M6W4T7"/>
<evidence type="ECO:0000256" key="1">
    <source>
        <dbReference type="SAM" id="MobiDB-lite"/>
    </source>
</evidence>
<reference evidence="3" key="1">
    <citation type="submission" date="2017-09" db="EMBL/GenBank/DDBJ databases">
        <title>Depth-based differentiation of microbial function through sediment-hosted aquifers and enrichment of novel symbionts in the deep terrestrial subsurface.</title>
        <authorList>
            <person name="Probst A.J."/>
            <person name="Ladd B."/>
            <person name="Jarett J.K."/>
            <person name="Geller-Mcgrath D.E."/>
            <person name="Sieber C.M.K."/>
            <person name="Emerson J.B."/>
            <person name="Anantharaman K."/>
            <person name="Thomas B.C."/>
            <person name="Malmstrom R."/>
            <person name="Stieglmeier M."/>
            <person name="Klingl A."/>
            <person name="Woyke T."/>
            <person name="Ryan C.M."/>
            <person name="Banfield J.F."/>
        </authorList>
    </citation>
    <scope>NUCLEOTIDE SEQUENCE [LARGE SCALE GENOMIC DNA]</scope>
</reference>
<feature type="compositionally biased region" description="Gly residues" evidence="1">
    <location>
        <begin position="88"/>
        <end position="111"/>
    </location>
</feature>
<dbReference type="Proteomes" id="UP000231183">
    <property type="component" value="Unassembled WGS sequence"/>
</dbReference>
<evidence type="ECO:0000313" key="2">
    <source>
        <dbReference type="EMBL" id="PIT87806.1"/>
    </source>
</evidence>
<gene>
    <name evidence="2" type="ORF">COU31_01095</name>
</gene>
<comment type="caution">
    <text evidence="2">The sequence shown here is derived from an EMBL/GenBank/DDBJ whole genome shotgun (WGS) entry which is preliminary data.</text>
</comment>
<feature type="compositionally biased region" description="Polar residues" evidence="1">
    <location>
        <begin position="123"/>
        <end position="134"/>
    </location>
</feature>